<dbReference type="EMBL" id="UYRR01024209">
    <property type="protein sequence ID" value="VDK33549.1"/>
    <property type="molecule type" value="Genomic_DNA"/>
</dbReference>
<organism evidence="3">
    <name type="scientific">Anisakis simplex</name>
    <name type="common">Herring worm</name>
    <dbReference type="NCBI Taxonomy" id="6269"/>
    <lineage>
        <taxon>Eukaryota</taxon>
        <taxon>Metazoa</taxon>
        <taxon>Ecdysozoa</taxon>
        <taxon>Nematoda</taxon>
        <taxon>Chromadorea</taxon>
        <taxon>Rhabditida</taxon>
        <taxon>Spirurina</taxon>
        <taxon>Ascaridomorpha</taxon>
        <taxon>Ascaridoidea</taxon>
        <taxon>Anisakidae</taxon>
        <taxon>Anisakis</taxon>
        <taxon>Anisakis simplex complex</taxon>
    </lineage>
</organism>
<dbReference type="AlphaFoldDB" id="A0A0M3JMN5"/>
<keyword evidence="2" id="KW-1185">Reference proteome</keyword>
<reference evidence="3" key="1">
    <citation type="submission" date="2017-02" db="UniProtKB">
        <authorList>
            <consortium name="WormBaseParasite"/>
        </authorList>
    </citation>
    <scope>IDENTIFICATION</scope>
</reference>
<dbReference type="WBParaSite" id="ASIM_0000892301-mRNA-1">
    <property type="protein sequence ID" value="ASIM_0000892301-mRNA-1"/>
    <property type="gene ID" value="ASIM_0000892301"/>
</dbReference>
<reference evidence="1 2" key="2">
    <citation type="submission" date="2018-11" db="EMBL/GenBank/DDBJ databases">
        <authorList>
            <consortium name="Pathogen Informatics"/>
        </authorList>
    </citation>
    <scope>NUCLEOTIDE SEQUENCE [LARGE SCALE GENOMIC DNA]</scope>
</reference>
<evidence type="ECO:0000313" key="1">
    <source>
        <dbReference type="EMBL" id="VDK33549.1"/>
    </source>
</evidence>
<gene>
    <name evidence="1" type="ORF">ASIM_LOCUS8671</name>
</gene>
<proteinExistence type="predicted"/>
<sequence>MDVCPTNVSKEKIERAERFAKLIQEKCTSYMELLTNVREHILLLADGVTDIPEFDSNVNATTYGVLCGSLKYVFTLFCSLLKKG</sequence>
<evidence type="ECO:0000313" key="3">
    <source>
        <dbReference type="WBParaSite" id="ASIM_0000892301-mRNA-1"/>
    </source>
</evidence>
<name>A0A0M3JMN5_ANISI</name>
<dbReference type="Proteomes" id="UP000267096">
    <property type="component" value="Unassembled WGS sequence"/>
</dbReference>
<accession>A0A0M3JMN5</accession>
<evidence type="ECO:0000313" key="2">
    <source>
        <dbReference type="Proteomes" id="UP000267096"/>
    </source>
</evidence>
<protein>
    <submittedName>
        <fullName evidence="3">DUF1394 domain-containing protein</fullName>
    </submittedName>
</protein>